<dbReference type="GO" id="GO:0008443">
    <property type="term" value="F:phosphofructokinase activity"/>
    <property type="evidence" value="ECO:0007669"/>
    <property type="project" value="TreeGrafter"/>
</dbReference>
<dbReference type="STRING" id="1136941.ACH46_09120"/>
<gene>
    <name evidence="9" type="ORF">ACH46_09120</name>
</gene>
<keyword evidence="3" id="KW-0547">Nucleotide-binding</keyword>
<comment type="similarity">
    <text evidence="1">Belongs to the carbohydrate kinase PfkB family.</text>
</comment>
<dbReference type="AlphaFoldDB" id="A0A0N9NC47"/>
<evidence type="ECO:0000256" key="4">
    <source>
        <dbReference type="ARBA" id="ARBA00022777"/>
    </source>
</evidence>
<evidence type="ECO:0000256" key="1">
    <source>
        <dbReference type="ARBA" id="ARBA00010688"/>
    </source>
</evidence>
<dbReference type="Proteomes" id="UP000063789">
    <property type="component" value="Chromosome"/>
</dbReference>
<dbReference type="InterPro" id="IPR017583">
    <property type="entry name" value="Tagatose/fructose_Pkinase"/>
</dbReference>
<organism evidence="9 10">
    <name type="scientific">Gordonia phthalatica</name>
    <dbReference type="NCBI Taxonomy" id="1136941"/>
    <lineage>
        <taxon>Bacteria</taxon>
        <taxon>Bacillati</taxon>
        <taxon>Actinomycetota</taxon>
        <taxon>Actinomycetes</taxon>
        <taxon>Mycobacteriales</taxon>
        <taxon>Gordoniaceae</taxon>
        <taxon>Gordonia</taxon>
    </lineage>
</organism>
<dbReference type="RefSeq" id="WP_062392622.1">
    <property type="nucleotide sequence ID" value="NZ_CP011853.1"/>
</dbReference>
<dbReference type="EMBL" id="CP011853">
    <property type="protein sequence ID" value="ALG84626.1"/>
    <property type="molecule type" value="Genomic_DNA"/>
</dbReference>
<sequence>MILTVTANPSTDRTIELPGTLERGGVHRAVRVIDQPGGKGVNVSRVVQAAGASTLAVLPARADDPYPASLTAVSLPHLAVAVDAPVRTNITIAEADGTTTKINEAGAALGEAAAAELRSVILARAETADWLSLCGSLPPGLPDTWYADLVRDLGDRRCRVAVDTSGAPLSAVATTDVDLLKPNAHELAEIAGGDGDAMEAAAAQGDPSSVADVARIVADRTGGSVLTTLGGSGALLTTPEGTWFATAPAVTVRSTVGAGDASLAGYLIAHLRLASAADLLRSAVAHGSAAASLPGTTPPTPDVLDEDGVTVTRLS</sequence>
<dbReference type="NCBIfam" id="TIGR03168">
    <property type="entry name" value="1-PFK"/>
    <property type="match status" value="1"/>
</dbReference>
<evidence type="ECO:0000256" key="3">
    <source>
        <dbReference type="ARBA" id="ARBA00022741"/>
    </source>
</evidence>
<accession>A0A0N9NC47</accession>
<dbReference type="Pfam" id="PF00294">
    <property type="entry name" value="PfkB"/>
    <property type="match status" value="1"/>
</dbReference>
<keyword evidence="10" id="KW-1185">Reference proteome</keyword>
<feature type="region of interest" description="Disordered" evidence="7">
    <location>
        <begin position="289"/>
        <end position="309"/>
    </location>
</feature>
<dbReference type="CDD" id="cd01164">
    <property type="entry name" value="FruK_PfkB_like"/>
    <property type="match status" value="1"/>
</dbReference>
<dbReference type="SUPFAM" id="SSF53613">
    <property type="entry name" value="Ribokinase-like"/>
    <property type="match status" value="1"/>
</dbReference>
<dbReference type="InterPro" id="IPR011611">
    <property type="entry name" value="PfkB_dom"/>
</dbReference>
<dbReference type="PANTHER" id="PTHR46566">
    <property type="entry name" value="1-PHOSPHOFRUCTOKINASE-RELATED"/>
    <property type="match status" value="1"/>
</dbReference>
<evidence type="ECO:0000256" key="2">
    <source>
        <dbReference type="ARBA" id="ARBA00022679"/>
    </source>
</evidence>
<dbReference type="Gene3D" id="3.40.1190.20">
    <property type="match status" value="1"/>
</dbReference>
<dbReference type="PANTHER" id="PTHR46566:SF5">
    <property type="entry name" value="1-PHOSPHOFRUCTOKINASE"/>
    <property type="match status" value="1"/>
</dbReference>
<dbReference type="PATRIC" id="fig|1136941.3.peg.1860"/>
<reference evidence="9 10" key="2">
    <citation type="journal article" date="2017" name="Int. J. Syst. Evol. Microbiol.">
        <title>Gordonia phthalatica sp. nov., a di-n-butyl phthalate-degrading bacterium isolated from activated sludge.</title>
        <authorList>
            <person name="Jin D."/>
            <person name="Kong X."/>
            <person name="Jia M."/>
            <person name="Yu X."/>
            <person name="Wang X."/>
            <person name="Zhuang X."/>
            <person name="Deng Y."/>
            <person name="Bai Z."/>
        </authorList>
    </citation>
    <scope>NUCLEOTIDE SEQUENCE [LARGE SCALE GENOMIC DNA]</scope>
    <source>
        <strain evidence="9 10">QH-11</strain>
    </source>
</reference>
<name>A0A0N9NC47_9ACTN</name>
<evidence type="ECO:0000256" key="7">
    <source>
        <dbReference type="SAM" id="MobiDB-lite"/>
    </source>
</evidence>
<dbReference type="PIRSF" id="PIRSF000535">
    <property type="entry name" value="1PFK/6PFK/LacC"/>
    <property type="match status" value="1"/>
</dbReference>
<evidence type="ECO:0000313" key="10">
    <source>
        <dbReference type="Proteomes" id="UP000063789"/>
    </source>
</evidence>
<dbReference type="InterPro" id="IPR029056">
    <property type="entry name" value="Ribokinase-like"/>
</dbReference>
<dbReference type="OrthoDB" id="9801219at2"/>
<evidence type="ECO:0000259" key="8">
    <source>
        <dbReference type="Pfam" id="PF00294"/>
    </source>
</evidence>
<keyword evidence="5" id="KW-0067">ATP-binding</keyword>
<evidence type="ECO:0000256" key="6">
    <source>
        <dbReference type="PIRNR" id="PIRNR000535"/>
    </source>
</evidence>
<proteinExistence type="inferred from homology"/>
<evidence type="ECO:0000313" key="9">
    <source>
        <dbReference type="EMBL" id="ALG84626.1"/>
    </source>
</evidence>
<keyword evidence="2 6" id="KW-0808">Transferase</keyword>
<dbReference type="KEGG" id="goq:ACH46_09120"/>
<protein>
    <submittedName>
        <fullName evidence="9">1-phosphofructokinase</fullName>
    </submittedName>
</protein>
<evidence type="ECO:0000256" key="5">
    <source>
        <dbReference type="ARBA" id="ARBA00022840"/>
    </source>
</evidence>
<feature type="domain" description="Carbohydrate kinase PfkB" evidence="8">
    <location>
        <begin position="9"/>
        <end position="301"/>
    </location>
</feature>
<reference evidence="10" key="1">
    <citation type="submission" date="2015-06" db="EMBL/GenBank/DDBJ databases">
        <title>Complete genome sequence and metabolic analysis of phthalate degradation pathway in Gordonia sp. QH-11.</title>
        <authorList>
            <person name="Jin D."/>
            <person name="Kong X."/>
            <person name="Bai Z."/>
        </authorList>
    </citation>
    <scope>NUCLEOTIDE SEQUENCE [LARGE SCALE GENOMIC DNA]</scope>
    <source>
        <strain evidence="10">QH-11</strain>
    </source>
</reference>
<keyword evidence="4 9" id="KW-0418">Kinase</keyword>
<dbReference type="GO" id="GO:0005524">
    <property type="term" value="F:ATP binding"/>
    <property type="evidence" value="ECO:0007669"/>
    <property type="project" value="UniProtKB-KW"/>
</dbReference>
<dbReference type="GO" id="GO:0005829">
    <property type="term" value="C:cytosol"/>
    <property type="evidence" value="ECO:0007669"/>
    <property type="project" value="TreeGrafter"/>
</dbReference>